<proteinExistence type="predicted"/>
<dbReference type="EMBL" id="CAACVG010001193">
    <property type="protein sequence ID" value="VEN35019.1"/>
    <property type="molecule type" value="Genomic_DNA"/>
</dbReference>
<dbReference type="AlphaFoldDB" id="A0A653BHY4"/>
<name>A0A653BHY4_CALMS</name>
<organism evidence="2 3">
    <name type="scientific">Callosobruchus maculatus</name>
    <name type="common">Southern cowpea weevil</name>
    <name type="synonym">Pulse bruchid</name>
    <dbReference type="NCBI Taxonomy" id="64391"/>
    <lineage>
        <taxon>Eukaryota</taxon>
        <taxon>Metazoa</taxon>
        <taxon>Ecdysozoa</taxon>
        <taxon>Arthropoda</taxon>
        <taxon>Hexapoda</taxon>
        <taxon>Insecta</taxon>
        <taxon>Pterygota</taxon>
        <taxon>Neoptera</taxon>
        <taxon>Endopterygota</taxon>
        <taxon>Coleoptera</taxon>
        <taxon>Polyphaga</taxon>
        <taxon>Cucujiformia</taxon>
        <taxon>Chrysomeloidea</taxon>
        <taxon>Chrysomelidae</taxon>
        <taxon>Bruchinae</taxon>
        <taxon>Bruchini</taxon>
        <taxon>Callosobruchus</taxon>
    </lineage>
</organism>
<keyword evidence="1" id="KW-0812">Transmembrane</keyword>
<evidence type="ECO:0000313" key="3">
    <source>
        <dbReference type="Proteomes" id="UP000410492"/>
    </source>
</evidence>
<sequence>DHRLAVGWLLQHQPSSAFRAASSTAAAAAVSSLWLALWLCRRPSRASPVVAGFGFGVVCSSALVYHRPSGRHDRAGKTLLLADRSASSSVCVSE</sequence>
<evidence type="ECO:0000256" key="1">
    <source>
        <dbReference type="SAM" id="Phobius"/>
    </source>
</evidence>
<reference evidence="2 3" key="1">
    <citation type="submission" date="2019-01" db="EMBL/GenBank/DDBJ databases">
        <authorList>
            <person name="Sayadi A."/>
        </authorList>
    </citation>
    <scope>NUCLEOTIDE SEQUENCE [LARGE SCALE GENOMIC DNA]</scope>
</reference>
<evidence type="ECO:0000313" key="2">
    <source>
        <dbReference type="EMBL" id="VEN35019.1"/>
    </source>
</evidence>
<keyword evidence="1" id="KW-1133">Transmembrane helix</keyword>
<keyword evidence="3" id="KW-1185">Reference proteome</keyword>
<feature type="transmembrane region" description="Helical" evidence="1">
    <location>
        <begin position="46"/>
        <end position="65"/>
    </location>
</feature>
<gene>
    <name evidence="2" type="ORF">CALMAC_LOCUS1038</name>
</gene>
<dbReference type="Proteomes" id="UP000410492">
    <property type="component" value="Unassembled WGS sequence"/>
</dbReference>
<accession>A0A653BHY4</accession>
<feature type="transmembrane region" description="Helical" evidence="1">
    <location>
        <begin position="20"/>
        <end position="39"/>
    </location>
</feature>
<protein>
    <submittedName>
        <fullName evidence="2">Uncharacterized protein</fullName>
    </submittedName>
</protein>
<feature type="non-terminal residue" evidence="2">
    <location>
        <position position="1"/>
    </location>
</feature>
<keyword evidence="1" id="KW-0472">Membrane</keyword>